<dbReference type="PROSITE" id="PS51278">
    <property type="entry name" value="GATASE_TYPE_2"/>
    <property type="match status" value="1"/>
</dbReference>
<dbReference type="Gene3D" id="2.120.10.80">
    <property type="entry name" value="Kelch-type beta propeller"/>
    <property type="match status" value="1"/>
</dbReference>
<evidence type="ECO:0000256" key="14">
    <source>
        <dbReference type="ARBA" id="ARBA00023164"/>
    </source>
</evidence>
<evidence type="ECO:0000256" key="13">
    <source>
        <dbReference type="ARBA" id="ARBA00023014"/>
    </source>
</evidence>
<comment type="pathway">
    <text evidence="3">Energy metabolism; nitrogen metabolism.</text>
</comment>
<sequence length="1963" mass="215320">MAMKSLSPVPKLLLSTTPSSVLSSDKNFFFVDFVGLYCKSKRTRRRLRGDSSSSTSRASPLSRLSSVRAVIDLERVHDKDLSSPSYLKPQVANLEDILSERGACGVGFIANLDNIPSHGVVKDALIALGCMEHRGGCGADNDSGDGSGLMSSIPWDFFNVWAKEQGLAPFDKLHTGVGMIFLPQEDTFMQEAKQVIENIFEKEGLEVLGWRDVPVNAPIVGKNARETMPNIQQVFVKIAKDDSTDDIERELYICRKLIERAVAAETWGTELYFCSLSNQTIVYKGMLRSEALGLFYLDLQNELYTSPFAIYHRRYSTNTSPRWPLAQPMRFLGHNGEINTIQGNLNWMQSREASLKSSVWNGRENEIRPFGNPRGSDSANLDSAAEILIRSGRTPEEALMILVPEAYKNHPTLSIKYPEVLDFYDYYKGQMEAWDGSLHCCGLPVGYELRLLVLGVSPLFFYGFSSGLSDTCYLNSSLSDGKTVGACLDRNGLRPARYWKTSDNFVYVASEVGVVPVDEAKVTMKGRLGPGMMIAADLVNGQVYENTEVKKRVSSLNPYGKWIKENLRFLKPVNFKSSTVMENEEILRTQQAFGYSSEDVQMVIESMASQGKEPTFCMGDDIPLAGLSQRPHMLYDYFKQRFAQVTNPAIDPLREGLVMSLEVNIGKRGNILELGPENASQVILSNPVLNEGGIEELMKDTYLKPKVLSTFFDIRKGVEGSLQKALYYLCEAADDAVRTSIVADTAQCFSTHQFACLIGYGASAVCPYLALETCRQWRLSNKTVALMRNGKIPTVTIEQAQKNYTKAVNAGLLKILSKMGISLLSSYCGAQIFEIYGLGQEVVDLAFTGSVSKISGLTFDELARETLSFWVKAFSEDTTKRLENFGFIQFRPGGEYHSNNPEMSKLLHKAVREKSETAYAVYQQHLANRPVNVLRDLLEFKSDRAPIPVGKVEPAVSIVQRFCTGGMSLGAISRETHEAIAIAMNRIGGKSNSGEGGEDPIRWKPLTDVVDGYSPTLPHLKGLQNGDIATSAIKQVASGRFGVTPTFLVNADQLEIKVAQGAKPGEGGQLPGKKVSAYIARLRSSKPGVPLISPPPHHDIYSIEDLAQLIFDLHQINPNAKVSVKLVAEAGIGTVASGVAKGNADIIQISGHDGGTGASPISSIKHAGGPWELGLTETHQTLIENGLRERVILRVDGGLKSGVDVLMAAAMGADEYGFGSLAMIATGCVMARICHTNNCPVGVASQREELRARFPGVPGDLVNYFLYVAEEVRGILAQLGYSKLDDIIGRTELLKPRDISLVKTQHLDLSYLLSSVGVPSMSSTEIRKQEVHTNGPVLDDDILEDPLVKDAIENEKVVDKTVKICNIDRAACGRVAGVIAKKYGDTGFAGQVNLTFLGSAGQSFGCFLIPGMNIRLVGEANDYVGKGMAGGEIVVTPVDKIGFVPEEATIVGNTCLYGATGGQIFARGKAGERFAVRNSLAEAVVEGTGDHCCEYMTGGCVVVLGKVGRNVAAGMTGGLAYLLDEDDTLLPKINREIVKIQRVTAPAGELQLKSLIEAHVEKTGSSKGETILKEWEKYLPLFWQLVPPSEEDTPEASAAYPPPVKKMKVTQSGLCSLPDDVAVTCLAQISRFDLAALAIASKSHRSLISSPKLLELRRQMGCTEPCLYVCMRISAEPIPPRWFVLNPQHRRLNPIPSNPNQAPHLSSFVAVDGGIYVLGGLINCSLTSDVWFLDCFSHTWNRVPSMKRPRASASANLVDGKIYVCGGCREEADSTNWAEVFDLQTQTWGTWLLPKMRSSISHSVAIEEEKKVYVVNTVGESFYLLPSKCVFQRMDWEADFFPGKRDDWCAIGKLLFCRDTLGRILWCDPNELRWKQVKGLEEHYDDIDICRLCTNSAGNIVIFWKLDPTHLGQSVLWSAEISLLRKQGEIWGKVEWSDAVFKLDTLSSGFKVLYSASVVVSAK</sequence>
<keyword evidence="12" id="KW-0408">Iron</keyword>
<comment type="pathway">
    <text evidence="16">Amino-acid biosynthesis; L-glutamate biosynthesis via GLT pathway; L-glutamate from 2-oxoglutarate and L-glutamine (ferredoxin route): step 1/1.</text>
</comment>
<gene>
    <name evidence="19" type="ORF">HID58_039791</name>
</gene>
<evidence type="ECO:0000256" key="3">
    <source>
        <dbReference type="ARBA" id="ARBA00004802"/>
    </source>
</evidence>
<evidence type="ECO:0000256" key="4">
    <source>
        <dbReference type="ARBA" id="ARBA00004909"/>
    </source>
</evidence>
<name>A0ABQ8BT68_BRANA</name>
<accession>A0ABQ8BT68</accession>
<evidence type="ECO:0000256" key="9">
    <source>
        <dbReference type="ARBA" id="ARBA00022723"/>
    </source>
</evidence>
<keyword evidence="15" id="KW-0003">3Fe-4S</keyword>
<proteinExistence type="inferred from homology"/>
<evidence type="ECO:0000256" key="8">
    <source>
        <dbReference type="ARBA" id="ARBA00022643"/>
    </source>
</evidence>
<dbReference type="SUPFAM" id="SSF56235">
    <property type="entry name" value="N-terminal nucleophile aminohydrolases (Ntn hydrolases)"/>
    <property type="match status" value="1"/>
</dbReference>
<dbReference type="Pfam" id="PF25210">
    <property type="entry name" value="Kelch_FKB95"/>
    <property type="match status" value="1"/>
</dbReference>
<keyword evidence="13" id="KW-0411">Iron-sulfur</keyword>
<dbReference type="InterPro" id="IPR006982">
    <property type="entry name" value="Glu_synth_centr_N"/>
</dbReference>
<dbReference type="InterPro" id="IPR036485">
    <property type="entry name" value="Glu_synth_asu_C_sf"/>
</dbReference>
<evidence type="ECO:0000259" key="18">
    <source>
        <dbReference type="PROSITE" id="PS51278"/>
    </source>
</evidence>
<comment type="cofactor">
    <cofactor evidence="1">
        <name>FMN</name>
        <dbReference type="ChEBI" id="CHEBI:58210"/>
    </cofactor>
</comment>
<keyword evidence="20" id="KW-1185">Reference proteome</keyword>
<dbReference type="InterPro" id="IPR006652">
    <property type="entry name" value="Kelch_1"/>
</dbReference>
<dbReference type="InterPro" id="IPR013785">
    <property type="entry name" value="Aldolase_TIM"/>
</dbReference>
<evidence type="ECO:0000256" key="11">
    <source>
        <dbReference type="ARBA" id="ARBA00023002"/>
    </source>
</evidence>
<dbReference type="InterPro" id="IPR029055">
    <property type="entry name" value="Ntn_hydrolases_N"/>
</dbReference>
<dbReference type="SMART" id="SM00612">
    <property type="entry name" value="Kelch"/>
    <property type="match status" value="2"/>
</dbReference>
<dbReference type="NCBIfam" id="NF008730">
    <property type="entry name" value="PRK11750.1"/>
    <property type="match status" value="1"/>
</dbReference>
<comment type="pathway">
    <text evidence="4">Nitrogen metabolism.</text>
</comment>
<dbReference type="Pfam" id="PF04898">
    <property type="entry name" value="Glu_syn_central"/>
    <property type="match status" value="1"/>
</dbReference>
<dbReference type="CDD" id="cd02808">
    <property type="entry name" value="GltS_FMN"/>
    <property type="match status" value="1"/>
</dbReference>
<dbReference type="Pfam" id="PF01645">
    <property type="entry name" value="Glu_synthase"/>
    <property type="match status" value="1"/>
</dbReference>
<dbReference type="InterPro" id="IPR015915">
    <property type="entry name" value="Kelch-typ_b-propeller"/>
</dbReference>
<keyword evidence="11" id="KW-0560">Oxidoreductase</keyword>
<dbReference type="InterPro" id="IPR002932">
    <property type="entry name" value="Glu_synthdom"/>
</dbReference>
<comment type="cofactor">
    <cofactor evidence="2">
        <name>[3Fe-4S] cluster</name>
        <dbReference type="ChEBI" id="CHEBI:21137"/>
    </cofactor>
</comment>
<organism evidence="19 20">
    <name type="scientific">Brassica napus</name>
    <name type="common">Rape</name>
    <dbReference type="NCBI Taxonomy" id="3708"/>
    <lineage>
        <taxon>Eukaryota</taxon>
        <taxon>Viridiplantae</taxon>
        <taxon>Streptophyta</taxon>
        <taxon>Embryophyta</taxon>
        <taxon>Tracheophyta</taxon>
        <taxon>Spermatophyta</taxon>
        <taxon>Magnoliopsida</taxon>
        <taxon>eudicotyledons</taxon>
        <taxon>Gunneridae</taxon>
        <taxon>Pentapetalae</taxon>
        <taxon>rosids</taxon>
        <taxon>malvids</taxon>
        <taxon>Brassicales</taxon>
        <taxon>Brassicaceae</taxon>
        <taxon>Brassiceae</taxon>
        <taxon>Brassica</taxon>
    </lineage>
</organism>
<dbReference type="PANTHER" id="PTHR11938">
    <property type="entry name" value="FAD NADPH DEHYDROGENASE/OXIDOREDUCTASE"/>
    <property type="match status" value="1"/>
</dbReference>
<dbReference type="InterPro" id="IPR002489">
    <property type="entry name" value="Glu_synth_asu_C"/>
</dbReference>
<evidence type="ECO:0000256" key="1">
    <source>
        <dbReference type="ARBA" id="ARBA00001917"/>
    </source>
</evidence>
<dbReference type="Gene3D" id="3.60.20.10">
    <property type="entry name" value="Glutamine Phosphoribosylpyrophosphate, subunit 1, domain 1"/>
    <property type="match status" value="1"/>
</dbReference>
<evidence type="ECO:0000313" key="20">
    <source>
        <dbReference type="Proteomes" id="UP000824890"/>
    </source>
</evidence>
<dbReference type="Gene3D" id="2.160.20.60">
    <property type="entry name" value="Glutamate synthase, alpha subunit, C-terminal domain"/>
    <property type="match status" value="1"/>
</dbReference>
<evidence type="ECO:0000256" key="7">
    <source>
        <dbReference type="ARBA" id="ARBA00022630"/>
    </source>
</evidence>
<dbReference type="SUPFAM" id="SSF117281">
    <property type="entry name" value="Kelch motif"/>
    <property type="match status" value="1"/>
</dbReference>
<dbReference type="InterPro" id="IPR057499">
    <property type="entry name" value="Kelch_FKB95"/>
</dbReference>
<protein>
    <recommendedName>
        <fullName evidence="17">glutamate synthase (ferredoxin)</fullName>
        <ecNumber evidence="17">1.4.7.1</ecNumber>
    </recommendedName>
</protein>
<keyword evidence="9" id="KW-0479">Metal-binding</keyword>
<dbReference type="Gene3D" id="3.20.20.70">
    <property type="entry name" value="Aldolase class I"/>
    <property type="match status" value="3"/>
</dbReference>
<evidence type="ECO:0000256" key="15">
    <source>
        <dbReference type="ARBA" id="ARBA00023291"/>
    </source>
</evidence>
<comment type="similarity">
    <text evidence="5">Belongs to the glutamate synthase family.</text>
</comment>
<dbReference type="EC" id="1.4.7.1" evidence="17"/>
<dbReference type="SUPFAM" id="SSF69336">
    <property type="entry name" value="Alpha subunit of glutamate synthase, C-terminal domain"/>
    <property type="match status" value="1"/>
</dbReference>
<evidence type="ECO:0000256" key="16">
    <source>
        <dbReference type="ARBA" id="ARBA00037928"/>
    </source>
</evidence>
<comment type="caution">
    <text evidence="19">The sequence shown here is derived from an EMBL/GenBank/DDBJ whole genome shotgun (WGS) entry which is preliminary data.</text>
</comment>
<dbReference type="Proteomes" id="UP000824890">
    <property type="component" value="Unassembled WGS sequence"/>
</dbReference>
<evidence type="ECO:0000256" key="17">
    <source>
        <dbReference type="ARBA" id="ARBA00039085"/>
    </source>
</evidence>
<dbReference type="InterPro" id="IPR017932">
    <property type="entry name" value="GATase_2_dom"/>
</dbReference>
<evidence type="ECO:0000256" key="5">
    <source>
        <dbReference type="ARBA" id="ARBA00009716"/>
    </source>
</evidence>
<evidence type="ECO:0000256" key="2">
    <source>
        <dbReference type="ARBA" id="ARBA00001927"/>
    </source>
</evidence>
<dbReference type="Pfam" id="PF01493">
    <property type="entry name" value="GXGXG"/>
    <property type="match status" value="1"/>
</dbReference>
<evidence type="ECO:0000313" key="19">
    <source>
        <dbReference type="EMBL" id="KAH0907964.1"/>
    </source>
</evidence>
<dbReference type="InterPro" id="IPR050711">
    <property type="entry name" value="ET-N_metabolism_enzyme"/>
</dbReference>
<dbReference type="CDD" id="cd00982">
    <property type="entry name" value="gltB_C"/>
    <property type="match status" value="1"/>
</dbReference>
<dbReference type="EMBL" id="JAGKQM010000010">
    <property type="protein sequence ID" value="KAH0907964.1"/>
    <property type="molecule type" value="Genomic_DNA"/>
</dbReference>
<evidence type="ECO:0000256" key="10">
    <source>
        <dbReference type="ARBA" id="ARBA00022962"/>
    </source>
</evidence>
<keyword evidence="8" id="KW-0288">FMN</keyword>
<keyword evidence="7" id="KW-0285">Flavoprotein</keyword>
<reference evidence="19 20" key="1">
    <citation type="submission" date="2021-05" db="EMBL/GenBank/DDBJ databases">
        <title>Genome Assembly of Synthetic Allotetraploid Brassica napus Reveals Homoeologous Exchanges between Subgenomes.</title>
        <authorList>
            <person name="Davis J.T."/>
        </authorList>
    </citation>
    <scope>NUCLEOTIDE SEQUENCE [LARGE SCALE GENOMIC DNA]</scope>
    <source>
        <strain evidence="20">cv. Da-Ae</strain>
        <tissue evidence="19">Seedling</tissue>
    </source>
</reference>
<evidence type="ECO:0000256" key="12">
    <source>
        <dbReference type="ARBA" id="ARBA00023004"/>
    </source>
</evidence>
<dbReference type="CDD" id="cd00713">
    <property type="entry name" value="GltS"/>
    <property type="match status" value="1"/>
</dbReference>
<keyword evidence="14" id="KW-0314">Glutamate biosynthesis</keyword>
<dbReference type="SUPFAM" id="SSF51395">
    <property type="entry name" value="FMN-linked oxidoreductases"/>
    <property type="match status" value="1"/>
</dbReference>
<dbReference type="Pfam" id="PF00310">
    <property type="entry name" value="GATase_2"/>
    <property type="match status" value="2"/>
</dbReference>
<dbReference type="PANTHER" id="PTHR11938:SF133">
    <property type="entry name" value="GLUTAMATE SYNTHASE (NADH)"/>
    <property type="match status" value="1"/>
</dbReference>
<keyword evidence="6" id="KW-0028">Amino-acid biosynthesis</keyword>
<evidence type="ECO:0000256" key="6">
    <source>
        <dbReference type="ARBA" id="ARBA00022605"/>
    </source>
</evidence>
<keyword evidence="10" id="KW-0315">Glutamine amidotransferase</keyword>
<feature type="domain" description="Glutamine amidotransferase type-2" evidence="18">
    <location>
        <begin position="104"/>
        <end position="539"/>
    </location>
</feature>